<feature type="compositionally biased region" description="Basic residues" evidence="3">
    <location>
        <begin position="100"/>
        <end position="125"/>
    </location>
</feature>
<feature type="region of interest" description="Disordered" evidence="3">
    <location>
        <begin position="597"/>
        <end position="674"/>
    </location>
</feature>
<dbReference type="InterPro" id="IPR042627">
    <property type="entry name" value="FBXW2"/>
</dbReference>
<dbReference type="Gene3D" id="1.20.1280.50">
    <property type="match status" value="1"/>
</dbReference>
<feature type="region of interest" description="Disordered" evidence="3">
    <location>
        <begin position="327"/>
        <end position="354"/>
    </location>
</feature>
<feature type="non-terminal residue" evidence="5">
    <location>
        <position position="710"/>
    </location>
</feature>
<dbReference type="Pfam" id="PF12937">
    <property type="entry name" value="F-box-like"/>
    <property type="match status" value="1"/>
</dbReference>
<feature type="compositionally biased region" description="Acidic residues" evidence="3">
    <location>
        <begin position="524"/>
        <end position="545"/>
    </location>
</feature>
<name>A0A8H8DH23_9FUNG</name>
<dbReference type="PROSITE" id="PS50181">
    <property type="entry name" value="FBOX"/>
    <property type="match status" value="1"/>
</dbReference>
<dbReference type="PANTHER" id="PTHR44436">
    <property type="entry name" value="F-BOX/WD REPEAT-CONTAINING PROTEIN 2"/>
    <property type="match status" value="1"/>
</dbReference>
<dbReference type="OrthoDB" id="190105at2759"/>
<dbReference type="SUPFAM" id="SSF81383">
    <property type="entry name" value="F-box domain"/>
    <property type="match status" value="1"/>
</dbReference>
<dbReference type="InterPro" id="IPR036047">
    <property type="entry name" value="F-box-like_dom_sf"/>
</dbReference>
<evidence type="ECO:0000259" key="4">
    <source>
        <dbReference type="PROSITE" id="PS50181"/>
    </source>
</evidence>
<keyword evidence="2" id="KW-0677">Repeat</keyword>
<keyword evidence="1" id="KW-0853">WD repeat</keyword>
<dbReference type="EMBL" id="JAEFCI010008657">
    <property type="protein sequence ID" value="KAG5458319.1"/>
    <property type="molecule type" value="Genomic_DNA"/>
</dbReference>
<reference evidence="5 6" key="1">
    <citation type="journal article" name="Sci. Rep.">
        <title>Genome-scale phylogenetic analyses confirm Olpidium as the closest living zoosporic fungus to the non-flagellated, terrestrial fungi.</title>
        <authorList>
            <person name="Chang Y."/>
            <person name="Rochon D."/>
            <person name="Sekimoto S."/>
            <person name="Wang Y."/>
            <person name="Chovatia M."/>
            <person name="Sandor L."/>
            <person name="Salamov A."/>
            <person name="Grigoriev I.V."/>
            <person name="Stajich J.E."/>
            <person name="Spatafora J.W."/>
        </authorList>
    </citation>
    <scope>NUCLEOTIDE SEQUENCE [LARGE SCALE GENOMIC DNA]</scope>
    <source>
        <strain evidence="5">S191</strain>
    </source>
</reference>
<feature type="region of interest" description="Disordered" evidence="3">
    <location>
        <begin position="510"/>
        <end position="574"/>
    </location>
</feature>
<feature type="domain" description="F-box" evidence="4">
    <location>
        <begin position="440"/>
        <end position="487"/>
    </location>
</feature>
<dbReference type="Proteomes" id="UP000673691">
    <property type="component" value="Unassembled WGS sequence"/>
</dbReference>
<feature type="region of interest" description="Disordered" evidence="3">
    <location>
        <begin position="38"/>
        <end position="130"/>
    </location>
</feature>
<evidence type="ECO:0000256" key="2">
    <source>
        <dbReference type="ARBA" id="ARBA00022737"/>
    </source>
</evidence>
<dbReference type="CDD" id="cd22147">
    <property type="entry name" value="F-box_SpPof1-like"/>
    <property type="match status" value="1"/>
</dbReference>
<gene>
    <name evidence="5" type="ORF">BJ554DRAFT_1475</name>
</gene>
<feature type="compositionally biased region" description="Low complexity" evidence="3">
    <location>
        <begin position="334"/>
        <end position="354"/>
    </location>
</feature>
<sequence length="710" mass="76680">MKPRKHDLPPAVDFFPSAGGAADAWGTAARKWGRGAVSLPSASVVQTPTLEGDEAKELELEQAENEDDGHFNGDEERRGDPATEDDNFYSSSKVQDRKISRGRRAGQRHSHRHHRHQHPKAKRRSSAVNATLSLGPTTTTTVVTTTTTTTTTFPSLPIKPPPDDLLLDPARYPLAGAPTPPSLKRFSFDLDGQTTFFDEPDPGEDASIKLHAAFQKLAKTGRVDARIACPADVEESSSAETPATRGSQRKRPASIQALSPPAELRALQAFQTVPSAVAQLAKSPPHKKQRPAALKAASAIAAERVGGACTKRHGEGVCSSARCAAAGGDEPRKSSLSARSSTLPSPLLSPTSGAALAPNSPFYATSDSSDDDQCAASEAASVLPKRYRYIPSLANLPTMIQLFDTLPPNLQSYLMFQFMRRSSGPTLQFMSNIILPTLKRDFLGCLPVELSHHVLRYLDVSSMCRAACVSKRWRNVVDGDAGVWRRRLEMDGFEVDDKAEEMRMVEHFGLSGSGGASVQADDAMSVDDEGDVEDGVEFEDEDDAQDTSQFASEEGARREQRGTGSGALRSSSLASRHLRRSARLFVKAEERAHGSVGIAASPAFSRKQVPQRGQPVKREPAKVRHKYAGRSANVHAAEDAGPSADARGGAPVSMERDENVAQEPGAATASLPLPLPPSHCHPYKLIYKRKLIIRRNWKSGKARHISFPGH</sequence>
<evidence type="ECO:0000256" key="3">
    <source>
        <dbReference type="SAM" id="MobiDB-lite"/>
    </source>
</evidence>
<keyword evidence="6" id="KW-1185">Reference proteome</keyword>
<evidence type="ECO:0000313" key="5">
    <source>
        <dbReference type="EMBL" id="KAG5458319.1"/>
    </source>
</evidence>
<dbReference type="InterPro" id="IPR001810">
    <property type="entry name" value="F-box_dom"/>
</dbReference>
<evidence type="ECO:0000313" key="6">
    <source>
        <dbReference type="Proteomes" id="UP000673691"/>
    </source>
</evidence>
<dbReference type="PANTHER" id="PTHR44436:SF1">
    <property type="entry name" value="F-BOX_WD REPEAT-CONTAINING PROTEIN 2"/>
    <property type="match status" value="1"/>
</dbReference>
<accession>A0A8H8DH23</accession>
<feature type="compositionally biased region" description="Basic and acidic residues" evidence="3">
    <location>
        <begin position="68"/>
        <end position="81"/>
    </location>
</feature>
<comment type="caution">
    <text evidence="5">The sequence shown here is derived from an EMBL/GenBank/DDBJ whole genome shotgun (WGS) entry which is preliminary data.</text>
</comment>
<protein>
    <recommendedName>
        <fullName evidence="4">F-box domain-containing protein</fullName>
    </recommendedName>
</protein>
<feature type="compositionally biased region" description="Polar residues" evidence="3">
    <location>
        <begin position="40"/>
        <end position="49"/>
    </location>
</feature>
<dbReference type="AlphaFoldDB" id="A0A8H8DH23"/>
<evidence type="ECO:0000256" key="1">
    <source>
        <dbReference type="ARBA" id="ARBA00022574"/>
    </source>
</evidence>
<proteinExistence type="predicted"/>
<feature type="region of interest" description="Disordered" evidence="3">
    <location>
        <begin position="231"/>
        <end position="256"/>
    </location>
</feature>
<dbReference type="SMART" id="SM00256">
    <property type="entry name" value="FBOX"/>
    <property type="match status" value="1"/>
</dbReference>
<organism evidence="5 6">
    <name type="scientific">Olpidium bornovanus</name>
    <dbReference type="NCBI Taxonomy" id="278681"/>
    <lineage>
        <taxon>Eukaryota</taxon>
        <taxon>Fungi</taxon>
        <taxon>Fungi incertae sedis</taxon>
        <taxon>Olpidiomycota</taxon>
        <taxon>Olpidiomycotina</taxon>
        <taxon>Olpidiomycetes</taxon>
        <taxon>Olpidiales</taxon>
        <taxon>Olpidiaceae</taxon>
        <taxon>Olpidium</taxon>
    </lineage>
</organism>